<dbReference type="Pfam" id="PF10076">
    <property type="entry name" value="Phage_Mu_Gp48"/>
    <property type="match status" value="1"/>
</dbReference>
<reference evidence="1 2" key="1">
    <citation type="submission" date="2015-09" db="EMBL/GenBank/DDBJ databases">
        <authorList>
            <consortium name="Pathogen Informatics"/>
        </authorList>
    </citation>
    <scope>NUCLEOTIDE SEQUENCE [LARGE SCALE GENOMIC DNA]</scope>
    <source>
        <strain evidence="1 2">2789STDY5834968</strain>
    </source>
</reference>
<dbReference type="RefSeq" id="WP_055237742.1">
    <property type="nucleotide sequence ID" value="NZ_CYXM01000004.1"/>
</dbReference>
<name>A0A173SMB6_9FIRM</name>
<evidence type="ECO:0000313" key="1">
    <source>
        <dbReference type="EMBL" id="CUM90328.1"/>
    </source>
</evidence>
<dbReference type="AlphaFoldDB" id="A0A173SMB6"/>
<gene>
    <name evidence="1" type="ORF">ERS852580_01073</name>
</gene>
<dbReference type="OrthoDB" id="1851194at2"/>
<protein>
    <submittedName>
        <fullName evidence="1">Uncharacterized protein conserved in bacteria (DUF2313)</fullName>
    </submittedName>
</protein>
<proteinExistence type="predicted"/>
<accession>A0A173SMB6</accession>
<organism evidence="1 2">
    <name type="scientific">Agathobacter rectalis</name>
    <dbReference type="NCBI Taxonomy" id="39491"/>
    <lineage>
        <taxon>Bacteria</taxon>
        <taxon>Bacillati</taxon>
        <taxon>Bacillota</taxon>
        <taxon>Clostridia</taxon>
        <taxon>Lachnospirales</taxon>
        <taxon>Lachnospiraceae</taxon>
        <taxon>Agathobacter</taxon>
    </lineage>
</organism>
<dbReference type="EMBL" id="CYXM01000004">
    <property type="protein sequence ID" value="CUM90328.1"/>
    <property type="molecule type" value="Genomic_DNA"/>
</dbReference>
<sequence length="338" mass="37686">MLSTVFYNQQRSGYEELLSYGPIFYRDLLEMDTNYRFAGKTLDVGAEGLEKLMQDQFIDTADEETISRWEKWLNLLPDSQTDLEYRRKRVKLFWNGGDKFSGSLIKSIVKNYTGCDETPSVRMTTRLTISVQIKEENQVYISDLEALIEKMKPAHILAEVLLISTTKIKFHTNITHYVFPYELCGTKPDIATVGAYIPSGMNVGTISNDVVYPHMPSDENMLAGTYPTDTTKGMVLENGVNIRTSSSDMVYGHLPSSEEQEAGTYPENTTVGISYEDKITISTNESSALIAYEQCGTNPDIATLGQQSENKVSFGTSESSAVLTYVECGTNLCGEEGL</sequence>
<dbReference type="Proteomes" id="UP000095673">
    <property type="component" value="Unassembled WGS sequence"/>
</dbReference>
<dbReference type="InterPro" id="IPR018755">
    <property type="entry name" value="Phage_Mu_Gp48"/>
</dbReference>
<evidence type="ECO:0000313" key="2">
    <source>
        <dbReference type="Proteomes" id="UP000095673"/>
    </source>
</evidence>